<evidence type="ECO:0000256" key="3">
    <source>
        <dbReference type="SAM" id="Coils"/>
    </source>
</evidence>
<keyword evidence="2" id="KW-0732">Signal</keyword>
<dbReference type="Pfam" id="PF02321">
    <property type="entry name" value="OEP"/>
    <property type="match status" value="2"/>
</dbReference>
<feature type="region of interest" description="Disordered" evidence="4">
    <location>
        <begin position="111"/>
        <end position="131"/>
    </location>
</feature>
<evidence type="ECO:0000256" key="1">
    <source>
        <dbReference type="ARBA" id="ARBA00007613"/>
    </source>
</evidence>
<comment type="similarity">
    <text evidence="1 2">Belongs to the outer membrane factor (OMF) (TC 1.B.17) family.</text>
</comment>
<dbReference type="PANTHER" id="PTHR30203:SF25">
    <property type="entry name" value="OUTER MEMBRANE PROTEIN-RELATED"/>
    <property type="match status" value="1"/>
</dbReference>
<proteinExistence type="inferred from homology"/>
<evidence type="ECO:0000256" key="4">
    <source>
        <dbReference type="SAM" id="MobiDB-lite"/>
    </source>
</evidence>
<dbReference type="Gene3D" id="1.20.1600.10">
    <property type="entry name" value="Outer membrane efflux proteins (OEP)"/>
    <property type="match status" value="1"/>
</dbReference>
<evidence type="ECO:0000256" key="2">
    <source>
        <dbReference type="RuleBase" id="RU362097"/>
    </source>
</evidence>
<dbReference type="NCBIfam" id="TIGR01845">
    <property type="entry name" value="outer_NodT"/>
    <property type="match status" value="1"/>
</dbReference>
<dbReference type="InterPro" id="IPR003423">
    <property type="entry name" value="OMP_efflux"/>
</dbReference>
<sequence>MTDALLPRPLAAAVLASLLAACAVGPDYVRPTMDAPAQFHRADLVLTRASETEHAFWERLGDPVLAQLIEDALRDNRELHIALARLERARALLGEAGRDYLPTVRAGGRAGEQRASAFEAPGVPRSERDGDSRGVEAVVSWELDLFGRVRRGVEAARGESDASAADLAALQVAVAGEVARNYYLLRGLQTRLAVARDNARNQERSLELVRARAEAGGGTELDSARARAQLELTLSRLPALTAEMQAAQHRLAVLTGREPGALGELLDAPAPWPELPGLLAVGTPPDLLARRPDVAAAERRLAAATARIGVATADLYPRFSLDGLIGSLAGDAGDLFDRDSERRRLVLGIDWSFLDRGRVRDRIDAAGADARAALAAWQQASLRALEETETALVRYAQSERERRHLEDAAQASARAAELARLRFEGGAAGFLDVLDAERARLEAEDLAAAARMRQAQALVGLHAALAGGWPERMPRPTPAAEPSSRVARAR</sequence>
<dbReference type="InterPro" id="IPR010131">
    <property type="entry name" value="MdtP/NodT-like"/>
</dbReference>
<organism evidence="5 6">
    <name type="scientific">Arenimonas fontis</name>
    <dbReference type="NCBI Taxonomy" id="2608255"/>
    <lineage>
        <taxon>Bacteria</taxon>
        <taxon>Pseudomonadati</taxon>
        <taxon>Pseudomonadota</taxon>
        <taxon>Gammaproteobacteria</taxon>
        <taxon>Lysobacterales</taxon>
        <taxon>Lysobacteraceae</taxon>
        <taxon>Arenimonas</taxon>
    </lineage>
</organism>
<keyword evidence="2" id="KW-0812">Transmembrane</keyword>
<accession>A0A5B2Z819</accession>
<dbReference type="RefSeq" id="WP_149861260.1">
    <property type="nucleotide sequence ID" value="NZ_VUOD01000010.1"/>
</dbReference>
<evidence type="ECO:0000313" key="5">
    <source>
        <dbReference type="EMBL" id="KAA2284119.1"/>
    </source>
</evidence>
<name>A0A5B2Z819_9GAMM</name>
<reference evidence="5 6" key="2">
    <citation type="submission" date="2019-09" db="EMBL/GenBank/DDBJ databases">
        <authorList>
            <person name="Mazur A."/>
        </authorList>
    </citation>
    <scope>NUCLEOTIDE SEQUENCE [LARGE SCALE GENOMIC DNA]</scope>
    <source>
        <strain evidence="5 6">3729k</strain>
    </source>
</reference>
<keyword evidence="2" id="KW-0472">Membrane</keyword>
<feature type="chain" id="PRO_5023075021" evidence="2">
    <location>
        <begin position="24"/>
        <end position="490"/>
    </location>
</feature>
<dbReference type="Proteomes" id="UP000322165">
    <property type="component" value="Unassembled WGS sequence"/>
</dbReference>
<dbReference type="GO" id="GO:0015562">
    <property type="term" value="F:efflux transmembrane transporter activity"/>
    <property type="evidence" value="ECO:0007669"/>
    <property type="project" value="InterPro"/>
</dbReference>
<keyword evidence="6" id="KW-1185">Reference proteome</keyword>
<feature type="signal peptide" evidence="2">
    <location>
        <begin position="1"/>
        <end position="23"/>
    </location>
</feature>
<dbReference type="Gene3D" id="2.20.200.10">
    <property type="entry name" value="Outer membrane efflux proteins (OEP)"/>
    <property type="match status" value="1"/>
</dbReference>
<reference evidence="5 6" key="1">
    <citation type="submission" date="2019-09" db="EMBL/GenBank/DDBJ databases">
        <title>Arenimonas chukotkensis sp. nov., a bacterium isolated from Chukotka hot spring, Arctic region, Russia.</title>
        <authorList>
            <person name="Zayulina K.S."/>
            <person name="Prokofeva M.I."/>
            <person name="Elcheninov A.G."/>
            <person name="Novikov A."/>
            <person name="Kochetkova T.V."/>
            <person name="Kublanov I.V."/>
        </authorList>
    </citation>
    <scope>NUCLEOTIDE SEQUENCE [LARGE SCALE GENOMIC DNA]</scope>
    <source>
        <strain evidence="5 6">3729k</strain>
    </source>
</reference>
<dbReference type="EMBL" id="VUOD01000010">
    <property type="protein sequence ID" value="KAA2284119.1"/>
    <property type="molecule type" value="Genomic_DNA"/>
</dbReference>
<evidence type="ECO:0000313" key="6">
    <source>
        <dbReference type="Proteomes" id="UP000322165"/>
    </source>
</evidence>
<dbReference type="SUPFAM" id="SSF56954">
    <property type="entry name" value="Outer membrane efflux proteins (OEP)"/>
    <property type="match status" value="1"/>
</dbReference>
<comment type="subcellular location">
    <subcellularLocation>
        <location evidence="2">Cell outer membrane</location>
        <topology evidence="2">Lipid-anchor</topology>
    </subcellularLocation>
</comment>
<feature type="region of interest" description="Disordered" evidence="4">
    <location>
        <begin position="469"/>
        <end position="490"/>
    </location>
</feature>
<gene>
    <name evidence="5" type="ORF">F0415_10925</name>
</gene>
<keyword evidence="2" id="KW-0449">Lipoprotein</keyword>
<keyword evidence="3" id="KW-0175">Coiled coil</keyword>
<protein>
    <submittedName>
        <fullName evidence="5">TolC family protein</fullName>
    </submittedName>
</protein>
<dbReference type="GO" id="GO:0009279">
    <property type="term" value="C:cell outer membrane"/>
    <property type="evidence" value="ECO:0007669"/>
    <property type="project" value="UniProtKB-SubCell"/>
</dbReference>
<dbReference type="AlphaFoldDB" id="A0A5B2Z819"/>
<feature type="coiled-coil region" evidence="3">
    <location>
        <begin position="185"/>
        <end position="212"/>
    </location>
</feature>
<comment type="caution">
    <text evidence="5">The sequence shown here is derived from an EMBL/GenBank/DDBJ whole genome shotgun (WGS) entry which is preliminary data.</text>
</comment>
<keyword evidence="2" id="KW-1134">Transmembrane beta strand</keyword>
<keyword evidence="2" id="KW-0564">Palmitate</keyword>
<dbReference type="PANTHER" id="PTHR30203">
    <property type="entry name" value="OUTER MEMBRANE CATION EFFLUX PROTEIN"/>
    <property type="match status" value="1"/>
</dbReference>